<dbReference type="Proteomes" id="UP000887013">
    <property type="component" value="Unassembled WGS sequence"/>
</dbReference>
<dbReference type="EMBL" id="BMAW01100788">
    <property type="protein sequence ID" value="GFS96721.1"/>
    <property type="molecule type" value="Genomic_DNA"/>
</dbReference>
<dbReference type="AlphaFoldDB" id="A0A8X6N6P6"/>
<keyword evidence="3 8" id="KW-0067">ATP-binding</keyword>
<keyword evidence="2 8" id="KW-0547">Nucleotide-binding</keyword>
<accession>A0A8X6N6P6</accession>
<dbReference type="CDD" id="cd01171">
    <property type="entry name" value="YXKO-related"/>
    <property type="match status" value="1"/>
</dbReference>
<sequence length="307" mass="34210">MENNYEILKELQLVLPPLTFDTHKGQAGRIGIVGGCMNYTGAPYFAAISALRVGCDLVHVFCTKEASQVIKSYSPELIVHPILDSPDFNEEILLHLPSLHSLVIGPGLGRDKDIFSTVHHLIDLAKERNLPLVFDADSLFYIKDNPKVIERYEKAILTPNKVEFARLYNSFYKKELDRDATKEDVKAVCRTLGNVTVVKKGVLDIISNGIYTVVCDEPGSARRCGGQGDLLSGSMGVFSYWAHRFYDGKPVNKDCLHNATIMAALGACMLTRRCNNFAFKKFQRSTITTDMIAEIHIAFSSLFVKTI</sequence>
<feature type="binding site" evidence="8">
    <location>
        <position position="107"/>
    </location>
    <ligand>
        <name>(6S)-NADPHX</name>
        <dbReference type="ChEBI" id="CHEBI:64076"/>
    </ligand>
</feature>
<protein>
    <recommendedName>
        <fullName evidence="8">ATP-dependent (S)-NAD(P)H-hydrate dehydratase</fullName>
        <ecNumber evidence="8">4.2.1.93</ecNumber>
    </recommendedName>
    <alternativeName>
        <fullName evidence="8">ATP-dependent NAD(P)HX dehydratase</fullName>
    </alternativeName>
</protein>
<gene>
    <name evidence="10" type="primary">Naxd</name>
    <name evidence="10" type="ORF">NPIL_412371</name>
</gene>
<comment type="function">
    <text evidence="8">Catalyzes the dehydration of the S-form of NAD(P)HX at the expense of ATP, which is converted to ADP. Together with NAD(P)HX epimerase, which catalyzes the epimerization of the S- and R-forms, the enzyme allows the repair of both epimers of NAD(P)HX, a damaged form of NAD(P)H that is a result of enzymatic or heat-dependent hydration.</text>
</comment>
<keyword evidence="5 8" id="KW-0520">NAD</keyword>
<name>A0A8X6N6P6_NEPPI</name>
<keyword evidence="6 8" id="KW-0456">Lyase</keyword>
<feature type="binding site" evidence="8">
    <location>
        <begin position="160"/>
        <end position="166"/>
    </location>
    <ligand>
        <name>(6S)-NADPHX</name>
        <dbReference type="ChEBI" id="CHEBI:64076"/>
    </ligand>
</feature>
<dbReference type="InterPro" id="IPR000631">
    <property type="entry name" value="CARKD"/>
</dbReference>
<evidence type="ECO:0000256" key="3">
    <source>
        <dbReference type="ARBA" id="ARBA00022840"/>
    </source>
</evidence>
<dbReference type="NCBIfam" id="TIGR00196">
    <property type="entry name" value="yjeF_cterm"/>
    <property type="match status" value="1"/>
</dbReference>
<comment type="catalytic activity">
    <reaction evidence="8">
        <text>(6S)-NADHX + ATP = ADP + phosphate + NADH + H(+)</text>
        <dbReference type="Rhea" id="RHEA:19017"/>
        <dbReference type="ChEBI" id="CHEBI:15378"/>
        <dbReference type="ChEBI" id="CHEBI:30616"/>
        <dbReference type="ChEBI" id="CHEBI:43474"/>
        <dbReference type="ChEBI" id="CHEBI:57945"/>
        <dbReference type="ChEBI" id="CHEBI:64074"/>
        <dbReference type="ChEBI" id="CHEBI:456216"/>
        <dbReference type="EC" id="4.2.1.93"/>
    </reaction>
</comment>
<keyword evidence="1 8" id="KW-0597">Phosphoprotein</keyword>
<evidence type="ECO:0000256" key="8">
    <source>
        <dbReference type="HAMAP-Rule" id="MF_03157"/>
    </source>
</evidence>
<evidence type="ECO:0000256" key="2">
    <source>
        <dbReference type="ARBA" id="ARBA00022741"/>
    </source>
</evidence>
<dbReference type="InterPro" id="IPR029056">
    <property type="entry name" value="Ribokinase-like"/>
</dbReference>
<evidence type="ECO:0000313" key="10">
    <source>
        <dbReference type="EMBL" id="GFS96721.1"/>
    </source>
</evidence>
<feature type="binding site" evidence="8">
    <location>
        <begin position="219"/>
        <end position="228"/>
    </location>
    <ligand>
        <name>ATP</name>
        <dbReference type="ChEBI" id="CHEBI:30616"/>
    </ligand>
</feature>
<comment type="cofactor">
    <cofactor evidence="8">
        <name>Mg(2+)</name>
        <dbReference type="ChEBI" id="CHEBI:18420"/>
    </cofactor>
</comment>
<comment type="caution">
    <text evidence="10">The sequence shown here is derived from an EMBL/GenBank/DDBJ whole genome shotgun (WGS) entry which is preliminary data.</text>
</comment>
<proteinExistence type="inferred from homology"/>
<feature type="domain" description="YjeF C-terminal" evidence="9">
    <location>
        <begin position="7"/>
        <end position="302"/>
    </location>
</feature>
<reference evidence="10" key="1">
    <citation type="submission" date="2020-08" db="EMBL/GenBank/DDBJ databases">
        <title>Multicomponent nature underlies the extraordinary mechanical properties of spider dragline silk.</title>
        <authorList>
            <person name="Kono N."/>
            <person name="Nakamura H."/>
            <person name="Mori M."/>
            <person name="Yoshida Y."/>
            <person name="Ohtoshi R."/>
            <person name="Malay A.D."/>
            <person name="Moran D.A.P."/>
            <person name="Tomita M."/>
            <person name="Numata K."/>
            <person name="Arakawa K."/>
        </authorList>
    </citation>
    <scope>NUCLEOTIDE SEQUENCE</scope>
</reference>
<evidence type="ECO:0000256" key="1">
    <source>
        <dbReference type="ARBA" id="ARBA00022553"/>
    </source>
</evidence>
<evidence type="ECO:0000256" key="5">
    <source>
        <dbReference type="ARBA" id="ARBA00023027"/>
    </source>
</evidence>
<dbReference type="GO" id="GO:0005524">
    <property type="term" value="F:ATP binding"/>
    <property type="evidence" value="ECO:0007669"/>
    <property type="project" value="UniProtKB-KW"/>
</dbReference>
<evidence type="ECO:0000259" key="9">
    <source>
        <dbReference type="PROSITE" id="PS51383"/>
    </source>
</evidence>
<dbReference type="SUPFAM" id="SSF53613">
    <property type="entry name" value="Ribokinase-like"/>
    <property type="match status" value="1"/>
</dbReference>
<dbReference type="Gene3D" id="3.40.1190.20">
    <property type="match status" value="1"/>
</dbReference>
<organism evidence="10 11">
    <name type="scientific">Nephila pilipes</name>
    <name type="common">Giant wood spider</name>
    <name type="synonym">Nephila maculata</name>
    <dbReference type="NCBI Taxonomy" id="299642"/>
    <lineage>
        <taxon>Eukaryota</taxon>
        <taxon>Metazoa</taxon>
        <taxon>Ecdysozoa</taxon>
        <taxon>Arthropoda</taxon>
        <taxon>Chelicerata</taxon>
        <taxon>Arachnida</taxon>
        <taxon>Araneae</taxon>
        <taxon>Araneomorphae</taxon>
        <taxon>Entelegynae</taxon>
        <taxon>Araneoidea</taxon>
        <taxon>Nephilidae</taxon>
        <taxon>Nephila</taxon>
    </lineage>
</organism>
<comment type="catalytic activity">
    <reaction evidence="7 8">
        <text>(6S)-NADPHX + ATP = ADP + phosphate + NADPH + H(+)</text>
        <dbReference type="Rhea" id="RHEA:32231"/>
        <dbReference type="ChEBI" id="CHEBI:15378"/>
        <dbReference type="ChEBI" id="CHEBI:30616"/>
        <dbReference type="ChEBI" id="CHEBI:43474"/>
        <dbReference type="ChEBI" id="CHEBI:57783"/>
        <dbReference type="ChEBI" id="CHEBI:64076"/>
        <dbReference type="ChEBI" id="CHEBI:456216"/>
        <dbReference type="EC" id="4.2.1.93"/>
    </reaction>
</comment>
<dbReference type="Pfam" id="PF01256">
    <property type="entry name" value="Carb_kinase"/>
    <property type="match status" value="1"/>
</dbReference>
<dbReference type="HAMAP" id="MF_01965">
    <property type="entry name" value="NADHX_dehydratase"/>
    <property type="match status" value="1"/>
</dbReference>
<comment type="similarity">
    <text evidence="8">Belongs to the NnrD/CARKD family.</text>
</comment>
<evidence type="ECO:0000313" key="11">
    <source>
        <dbReference type="Proteomes" id="UP000887013"/>
    </source>
</evidence>
<dbReference type="GO" id="GO:0047453">
    <property type="term" value="F:ATP-dependent NAD(P)H-hydrate dehydratase activity"/>
    <property type="evidence" value="ECO:0007669"/>
    <property type="project" value="UniProtKB-UniRule"/>
</dbReference>
<evidence type="ECO:0000256" key="6">
    <source>
        <dbReference type="ARBA" id="ARBA00023239"/>
    </source>
</evidence>
<keyword evidence="4" id="KW-0521">NADP</keyword>
<feature type="binding site" evidence="8">
    <location>
        <position position="229"/>
    </location>
    <ligand>
        <name>(6S)-NADPHX</name>
        <dbReference type="ChEBI" id="CHEBI:64076"/>
    </ligand>
</feature>
<dbReference type="GO" id="GO:0110051">
    <property type="term" value="P:metabolite repair"/>
    <property type="evidence" value="ECO:0007669"/>
    <property type="project" value="TreeGrafter"/>
</dbReference>
<dbReference type="PROSITE" id="PS51383">
    <property type="entry name" value="YJEF_C_3"/>
    <property type="match status" value="1"/>
</dbReference>
<evidence type="ECO:0000256" key="7">
    <source>
        <dbReference type="ARBA" id="ARBA00047472"/>
    </source>
</evidence>
<dbReference type="FunFam" id="3.40.1190.20:FF:000023">
    <property type="entry name" value="ATP-dependent (S)-NAD(P)H-hydrate dehydratase"/>
    <property type="match status" value="1"/>
</dbReference>
<dbReference type="EC" id="4.2.1.93" evidence="8"/>
<dbReference type="OrthoDB" id="8110916at2759"/>
<keyword evidence="11" id="KW-1185">Reference proteome</keyword>
<feature type="binding site" evidence="8">
    <location>
        <begin position="200"/>
        <end position="204"/>
    </location>
    <ligand>
        <name>ATP</name>
        <dbReference type="ChEBI" id="CHEBI:30616"/>
    </ligand>
</feature>
<dbReference type="PANTHER" id="PTHR12592">
    <property type="entry name" value="ATP-DEPENDENT (S)-NAD(P)H-HYDRATE DEHYDRATASE FAMILY MEMBER"/>
    <property type="match status" value="1"/>
</dbReference>
<dbReference type="GO" id="GO:0046496">
    <property type="term" value="P:nicotinamide nucleotide metabolic process"/>
    <property type="evidence" value="ECO:0007669"/>
    <property type="project" value="UniProtKB-UniRule"/>
</dbReference>
<dbReference type="PANTHER" id="PTHR12592:SF0">
    <property type="entry name" value="ATP-DEPENDENT (S)-NAD(P)H-HYDRATE DEHYDRATASE"/>
    <property type="match status" value="1"/>
</dbReference>
<evidence type="ECO:0000256" key="4">
    <source>
        <dbReference type="ARBA" id="ARBA00022857"/>
    </source>
</evidence>